<dbReference type="SUPFAM" id="SSF49464">
    <property type="entry name" value="Carboxypeptidase regulatory domain-like"/>
    <property type="match status" value="1"/>
</dbReference>
<evidence type="ECO:0000256" key="6">
    <source>
        <dbReference type="ARBA" id="ARBA00023237"/>
    </source>
</evidence>
<comment type="caution">
    <text evidence="9">The sequence shown here is derived from an EMBL/GenBank/DDBJ whole genome shotgun (WGS) entry which is preliminary data.</text>
</comment>
<dbReference type="EMBL" id="PRDK01000001">
    <property type="protein sequence ID" value="MBE8712266.1"/>
    <property type="molecule type" value="Genomic_DNA"/>
</dbReference>
<dbReference type="NCBIfam" id="TIGR04056">
    <property type="entry name" value="OMP_RagA_SusC"/>
    <property type="match status" value="1"/>
</dbReference>
<accession>A0A928UVG1</accession>
<dbReference type="SUPFAM" id="SSF56935">
    <property type="entry name" value="Porins"/>
    <property type="match status" value="1"/>
</dbReference>
<keyword evidence="6 7" id="KW-0998">Cell outer membrane</keyword>
<evidence type="ECO:0000256" key="5">
    <source>
        <dbReference type="ARBA" id="ARBA00023136"/>
    </source>
</evidence>
<name>A0A928UVG1_9SPHI</name>
<comment type="subcellular location">
    <subcellularLocation>
        <location evidence="1 7">Cell outer membrane</location>
        <topology evidence="1 7">Multi-pass membrane protein</topology>
    </subcellularLocation>
</comment>
<dbReference type="InterPro" id="IPR008969">
    <property type="entry name" value="CarboxyPept-like_regulatory"/>
</dbReference>
<evidence type="ECO:0000313" key="10">
    <source>
        <dbReference type="Proteomes" id="UP000616201"/>
    </source>
</evidence>
<dbReference type="NCBIfam" id="TIGR04057">
    <property type="entry name" value="SusC_RagA_signa"/>
    <property type="match status" value="1"/>
</dbReference>
<organism evidence="9 10">
    <name type="scientific">Sphingobacterium hungaricum</name>
    <dbReference type="NCBI Taxonomy" id="2082723"/>
    <lineage>
        <taxon>Bacteria</taxon>
        <taxon>Pseudomonadati</taxon>
        <taxon>Bacteroidota</taxon>
        <taxon>Sphingobacteriia</taxon>
        <taxon>Sphingobacteriales</taxon>
        <taxon>Sphingobacteriaceae</taxon>
        <taxon>Sphingobacterium</taxon>
    </lineage>
</organism>
<keyword evidence="4 7" id="KW-0812">Transmembrane</keyword>
<dbReference type="InterPro" id="IPR023997">
    <property type="entry name" value="TonB-dep_OMP_SusC/RagA_CS"/>
</dbReference>
<dbReference type="Gene3D" id="2.40.170.20">
    <property type="entry name" value="TonB-dependent receptor, beta-barrel domain"/>
    <property type="match status" value="1"/>
</dbReference>
<evidence type="ECO:0000256" key="1">
    <source>
        <dbReference type="ARBA" id="ARBA00004571"/>
    </source>
</evidence>
<dbReference type="Proteomes" id="UP000616201">
    <property type="component" value="Unassembled WGS sequence"/>
</dbReference>
<dbReference type="InterPro" id="IPR037066">
    <property type="entry name" value="Plug_dom_sf"/>
</dbReference>
<comment type="similarity">
    <text evidence="7">Belongs to the TonB-dependent receptor family.</text>
</comment>
<reference evidence="9" key="1">
    <citation type="submission" date="2018-02" db="EMBL/GenBank/DDBJ databases">
        <authorList>
            <person name="Vasarhelyi B.M."/>
            <person name="Deshmukh S."/>
            <person name="Balint B."/>
            <person name="Kukolya J."/>
        </authorList>
    </citation>
    <scope>NUCLEOTIDE SEQUENCE</scope>
    <source>
        <strain evidence="9">KB22</strain>
    </source>
</reference>
<evidence type="ECO:0000256" key="7">
    <source>
        <dbReference type="PROSITE-ProRule" id="PRU01360"/>
    </source>
</evidence>
<sequence>MENQIKSIIIFLVLSLYSWDLCAQNTSIKGKVVDSKNVGLSGVSVSTATPYRQLTATDDNGNFTVSVPANATLLFKSVGFDDVRFTVKAGQTNINITLTSSDSDIGEVVVRGYATRSKQLNTGSSTIITRDEVQDVPVGLEQLLQGKVPGMNIQVNTGAPGFRGTTQIRGLSSIAVSGSGDQSFLQPTSPLYVIDGVPLDADRASEFGFEQQGPGVSPLSMIPQEDIESIEILKDAQATALYGSLAAYGVIIITTKRGKSEVPRVRYTHNSFIQTPPKLRETLGGNLERWMKIQQIINNAEFESQIDQISQIPHLADSLNAYFNNSTDWQNLYYRTTYNQSHNLNIDGGNEKLAYKANIGYLNQQGIIRNTGFERYSANLRMDYNPDRKFKFVGQVFAQLGKQNKGDGLGILQSGVANGGESSTLLPPPSFYSSSTSYLSSINTRNDNNVRLIKPFIEASYEVLTGLRVSTTLSYEFVSSTEDTFTPAAANNQFSQVYSFSGRETQLYSRNAINYSKSFNDKHNIFFNFFNEIRDVTRLNTITRQARTPNDQFEGPLGFDGYSSRGGGISGFADEKSLSFAFGGSYDYMKRYVLDLSYRMDGSSRNGFENLYTTNPAIGMRWNAHNETWAEDLSWLSLASLRMSWGVNVMPNSTLDRIYGRYVLNGSYNNLIGIGIDYDLIPNPNLKPTTSSQYNLGLDFSFLNNRIDIVYDTYYKEVTNLLFDAFLNNTTGFNKLQSNDAAITNFGHELAVTVRPLRPTSNLKWTISVNGAYNKDILTQLPSHYSGQFVRFDPDNNGQHNIFRVGTSTLSNYLLINKGVYANDSDVPVDPNTGLRYRMANGEFFQAGDPIWEDRNGDYILDDRDYMRTGNSQPLFTGGAYTNLMYKQWGLTINASYTAVRTILNNALARRLNLMNNPLGQGGDNKVYVPLDDVNVWLKPGDQATYPYPYDYSRSGRVSPFRYDQTLWAEDGSYFKINSLILSYNFDKDVVRRFGLQQFRMYVSTENVITFSKYSGPNPEAVTSMGRDLSSGYPVPRTYNLGFNIEF</sequence>
<dbReference type="Pfam" id="PF07715">
    <property type="entry name" value="Plug"/>
    <property type="match status" value="1"/>
</dbReference>
<proteinExistence type="inferred from homology"/>
<dbReference type="Gene3D" id="2.60.40.1120">
    <property type="entry name" value="Carboxypeptidase-like, regulatory domain"/>
    <property type="match status" value="1"/>
</dbReference>
<feature type="domain" description="TonB-dependent receptor plug" evidence="8">
    <location>
        <begin position="121"/>
        <end position="250"/>
    </location>
</feature>
<dbReference type="Pfam" id="PF13715">
    <property type="entry name" value="CarbopepD_reg_2"/>
    <property type="match status" value="1"/>
</dbReference>
<dbReference type="InterPro" id="IPR023996">
    <property type="entry name" value="TonB-dep_OMP_SusC/RagA"/>
</dbReference>
<keyword evidence="5 7" id="KW-0472">Membrane</keyword>
<evidence type="ECO:0000313" key="9">
    <source>
        <dbReference type="EMBL" id="MBE8712266.1"/>
    </source>
</evidence>
<evidence type="ECO:0000256" key="2">
    <source>
        <dbReference type="ARBA" id="ARBA00022448"/>
    </source>
</evidence>
<dbReference type="PROSITE" id="PS52016">
    <property type="entry name" value="TONB_DEPENDENT_REC_3"/>
    <property type="match status" value="1"/>
</dbReference>
<dbReference type="InterPro" id="IPR012910">
    <property type="entry name" value="Plug_dom"/>
</dbReference>
<dbReference type="InterPro" id="IPR039426">
    <property type="entry name" value="TonB-dep_rcpt-like"/>
</dbReference>
<evidence type="ECO:0000256" key="4">
    <source>
        <dbReference type="ARBA" id="ARBA00022692"/>
    </source>
</evidence>
<keyword evidence="3 7" id="KW-1134">Transmembrane beta strand</keyword>
<dbReference type="AlphaFoldDB" id="A0A928UVG1"/>
<keyword evidence="10" id="KW-1185">Reference proteome</keyword>
<dbReference type="Gene3D" id="2.170.130.10">
    <property type="entry name" value="TonB-dependent receptor, plug domain"/>
    <property type="match status" value="1"/>
</dbReference>
<protein>
    <submittedName>
        <fullName evidence="9">SusC/RagA family TonB-linked outer membrane protein</fullName>
    </submittedName>
</protein>
<dbReference type="InterPro" id="IPR036942">
    <property type="entry name" value="Beta-barrel_TonB_sf"/>
</dbReference>
<dbReference type="GO" id="GO:0009279">
    <property type="term" value="C:cell outer membrane"/>
    <property type="evidence" value="ECO:0007669"/>
    <property type="project" value="UniProtKB-SubCell"/>
</dbReference>
<dbReference type="RefSeq" id="WP_196934607.1">
    <property type="nucleotide sequence ID" value="NZ_MU158698.1"/>
</dbReference>
<keyword evidence="2 7" id="KW-0813">Transport</keyword>
<evidence type="ECO:0000256" key="3">
    <source>
        <dbReference type="ARBA" id="ARBA00022452"/>
    </source>
</evidence>
<evidence type="ECO:0000259" key="8">
    <source>
        <dbReference type="Pfam" id="PF07715"/>
    </source>
</evidence>
<gene>
    <name evidence="9" type="ORF">C4F49_01050</name>
</gene>